<dbReference type="EMBL" id="QICL01000012">
    <property type="protein sequence ID" value="PXV63847.1"/>
    <property type="molecule type" value="Genomic_DNA"/>
</dbReference>
<evidence type="ECO:0000313" key="4">
    <source>
        <dbReference type="Proteomes" id="UP000247973"/>
    </source>
</evidence>
<feature type="domain" description="Endonuclease/exonuclease/phosphatase" evidence="2">
    <location>
        <begin position="27"/>
        <end position="335"/>
    </location>
</feature>
<dbReference type="InterPro" id="IPR005135">
    <property type="entry name" value="Endo/exonuclease/phosphatase"/>
</dbReference>
<sequence>MKKYLLICLALLSLAGFAQNQKEIYPIAFYNVENLFDTKRDTNIEDEDFTPSGRNAWTDDKYKKKLKNLAYVIDLLGKETNPSGAVIIGVAEVENRKVIEDLISTGDLASRKYKIVHQDSPDARGIDVGLIYNPSLFKVTSYKIYPFTLPGANDIRTRDILVVSGLLAGQPLNVLVNHWPSRRGDNSSPLRERAAAICKHISDSIYKATPTAGIVIMGDMNDDPKDKSTRIVLNAKKNQEEVQKGELYNTMWKIHESGTGTLCYKDQWNLFDQIIISQSLLSKGKSKLNFEKAEVFNKDFLFQKSGKYKGYPLRTFSGNTFLNGYSDHFPTLIYLSLNK</sequence>
<dbReference type="GO" id="GO:0003824">
    <property type="term" value="F:catalytic activity"/>
    <property type="evidence" value="ECO:0007669"/>
    <property type="project" value="InterPro"/>
</dbReference>
<protein>
    <recommendedName>
        <fullName evidence="2">Endonuclease/exonuclease/phosphatase domain-containing protein</fullName>
    </recommendedName>
</protein>
<dbReference type="Pfam" id="PF19580">
    <property type="entry name" value="Exo_endo_phos_3"/>
    <property type="match status" value="1"/>
</dbReference>
<evidence type="ECO:0000313" key="3">
    <source>
        <dbReference type="EMBL" id="PXV63847.1"/>
    </source>
</evidence>
<reference evidence="3 4" key="1">
    <citation type="submission" date="2018-03" db="EMBL/GenBank/DDBJ databases">
        <title>Genomic Encyclopedia of Archaeal and Bacterial Type Strains, Phase II (KMG-II): from individual species to whole genera.</title>
        <authorList>
            <person name="Goeker M."/>
        </authorList>
    </citation>
    <scope>NUCLEOTIDE SEQUENCE [LARGE SCALE GENOMIC DNA]</scope>
    <source>
        <strain evidence="3 4">DSM 100214</strain>
    </source>
</reference>
<comment type="caution">
    <text evidence="3">The sequence shown here is derived from an EMBL/GenBank/DDBJ whole genome shotgun (WGS) entry which is preliminary data.</text>
</comment>
<evidence type="ECO:0000259" key="2">
    <source>
        <dbReference type="Pfam" id="PF19580"/>
    </source>
</evidence>
<keyword evidence="4" id="KW-1185">Reference proteome</keyword>
<accession>A0A2V3PQ40</accession>
<dbReference type="OrthoDB" id="9802724at2"/>
<dbReference type="Gene3D" id="3.60.10.10">
    <property type="entry name" value="Endonuclease/exonuclease/phosphatase"/>
    <property type="match status" value="1"/>
</dbReference>
<name>A0A2V3PQ40_9BACT</name>
<organism evidence="3 4">
    <name type="scientific">Dysgonomonas alginatilytica</name>
    <dbReference type="NCBI Taxonomy" id="1605892"/>
    <lineage>
        <taxon>Bacteria</taxon>
        <taxon>Pseudomonadati</taxon>
        <taxon>Bacteroidota</taxon>
        <taxon>Bacteroidia</taxon>
        <taxon>Bacteroidales</taxon>
        <taxon>Dysgonomonadaceae</taxon>
        <taxon>Dysgonomonas</taxon>
    </lineage>
</organism>
<feature type="chain" id="PRO_5015873943" description="Endonuclease/exonuclease/phosphatase domain-containing protein" evidence="1">
    <location>
        <begin position="19"/>
        <end position="339"/>
    </location>
</feature>
<dbReference type="RefSeq" id="WP_110310811.1">
    <property type="nucleotide sequence ID" value="NZ_QICL01000012.1"/>
</dbReference>
<proteinExistence type="predicted"/>
<dbReference type="InterPro" id="IPR036691">
    <property type="entry name" value="Endo/exonu/phosph_ase_sf"/>
</dbReference>
<dbReference type="PANTHER" id="PTHR42834:SF1">
    <property type="entry name" value="ENDONUCLEASE_EXONUCLEASE_PHOSPHATASE FAMILY PROTEIN (AFU_ORTHOLOGUE AFUA_3G09210)"/>
    <property type="match status" value="1"/>
</dbReference>
<evidence type="ECO:0000256" key="1">
    <source>
        <dbReference type="SAM" id="SignalP"/>
    </source>
</evidence>
<dbReference type="Proteomes" id="UP000247973">
    <property type="component" value="Unassembled WGS sequence"/>
</dbReference>
<feature type="signal peptide" evidence="1">
    <location>
        <begin position="1"/>
        <end position="18"/>
    </location>
</feature>
<dbReference type="AlphaFoldDB" id="A0A2V3PQ40"/>
<gene>
    <name evidence="3" type="ORF">CLV62_11296</name>
</gene>
<dbReference type="SUPFAM" id="SSF56219">
    <property type="entry name" value="DNase I-like"/>
    <property type="match status" value="1"/>
</dbReference>
<dbReference type="PANTHER" id="PTHR42834">
    <property type="entry name" value="ENDONUCLEASE/EXONUCLEASE/PHOSPHATASE FAMILY PROTEIN (AFU_ORTHOLOGUE AFUA_3G09210)"/>
    <property type="match status" value="1"/>
</dbReference>
<keyword evidence="1" id="KW-0732">Signal</keyword>